<reference evidence="2" key="1">
    <citation type="journal article" date="2014" name="Nat. Genet.">
        <title>Genome of the human hookworm Necator americanus.</title>
        <authorList>
            <person name="Tang Y.T."/>
            <person name="Gao X."/>
            <person name="Rosa B.A."/>
            <person name="Abubucker S."/>
            <person name="Hallsworth-Pepin K."/>
            <person name="Martin J."/>
            <person name="Tyagi R."/>
            <person name="Heizer E."/>
            <person name="Zhang X."/>
            <person name="Bhonagiri-Palsikar V."/>
            <person name="Minx P."/>
            <person name="Warren W.C."/>
            <person name="Wang Q."/>
            <person name="Zhan B."/>
            <person name="Hotez P.J."/>
            <person name="Sternberg P.W."/>
            <person name="Dougall A."/>
            <person name="Gaze S.T."/>
            <person name="Mulvenna J."/>
            <person name="Sotillo J."/>
            <person name="Ranganathan S."/>
            <person name="Rabelo E.M."/>
            <person name="Wilson R.K."/>
            <person name="Felgner P.L."/>
            <person name="Bethony J."/>
            <person name="Hawdon J.M."/>
            <person name="Gasser R.B."/>
            <person name="Loukas A."/>
            <person name="Mitreva M."/>
        </authorList>
    </citation>
    <scope>NUCLEOTIDE SEQUENCE [LARGE SCALE GENOMIC DNA]</scope>
</reference>
<dbReference type="Proteomes" id="UP000053676">
    <property type="component" value="Unassembled WGS sequence"/>
</dbReference>
<dbReference type="KEGG" id="nai:NECAME_10412"/>
<proteinExistence type="predicted"/>
<organism evidence="1 2">
    <name type="scientific">Necator americanus</name>
    <name type="common">Human hookworm</name>
    <dbReference type="NCBI Taxonomy" id="51031"/>
    <lineage>
        <taxon>Eukaryota</taxon>
        <taxon>Metazoa</taxon>
        <taxon>Ecdysozoa</taxon>
        <taxon>Nematoda</taxon>
        <taxon>Chromadorea</taxon>
        <taxon>Rhabditida</taxon>
        <taxon>Rhabditina</taxon>
        <taxon>Rhabditomorpha</taxon>
        <taxon>Strongyloidea</taxon>
        <taxon>Ancylostomatidae</taxon>
        <taxon>Bunostominae</taxon>
        <taxon>Necator</taxon>
    </lineage>
</organism>
<accession>W2T920</accession>
<protein>
    <submittedName>
        <fullName evidence="1">Uncharacterized protein</fullName>
    </submittedName>
</protein>
<keyword evidence="2" id="KW-1185">Reference proteome</keyword>
<dbReference type="EMBL" id="KI659956">
    <property type="protein sequence ID" value="ETN78348.1"/>
    <property type="molecule type" value="Genomic_DNA"/>
</dbReference>
<evidence type="ECO:0000313" key="1">
    <source>
        <dbReference type="EMBL" id="ETN78348.1"/>
    </source>
</evidence>
<evidence type="ECO:0000313" key="2">
    <source>
        <dbReference type="Proteomes" id="UP000053676"/>
    </source>
</evidence>
<name>W2T920_NECAM</name>
<sequence>MGSAGCRKNRGTTGKTKETFIVKDRPYSRHRSKRKEKASTLLVLTLLHHVHTSLPQPNILPSFCCSPCSSSVVPVTA</sequence>
<gene>
    <name evidence="1" type="ORF">NECAME_10412</name>
</gene>
<dbReference type="AlphaFoldDB" id="W2T920"/>